<sequence>MCGKTSTVNIKWSEVYAYASALHPPSTLPADPQGRINVSPSRLRRKSEPDSMVWESLPVIHRDGETDRPAEALWPFIPAYSEGRLPMNKEGRLISTANARLRTEGRPFAPTFMGAWNAGSRVVVVVSWFYEFDSRVRPQVPYAVFPTDAPCWLMAGLARRTVLPDGDARLTVAVITVNPNEVLKSVGHNRSPALLRSGDEAARWLRGQRDEAQALLRPYPNETMGVESIPMGIKIPGNENVDLPAALAKRGQPDD</sequence>
<dbReference type="GO" id="GO:0008233">
    <property type="term" value="F:peptidase activity"/>
    <property type="evidence" value="ECO:0007669"/>
    <property type="project" value="UniProtKB-KW"/>
</dbReference>
<keyword evidence="6" id="KW-0238">DNA-binding</keyword>
<dbReference type="RefSeq" id="WP_354695525.1">
    <property type="nucleotide sequence ID" value="NZ_JAZHOG010000007.1"/>
</dbReference>
<evidence type="ECO:0000256" key="6">
    <source>
        <dbReference type="ARBA" id="ARBA00023125"/>
    </source>
</evidence>
<dbReference type="GO" id="GO:0006508">
    <property type="term" value="P:proteolysis"/>
    <property type="evidence" value="ECO:0007669"/>
    <property type="project" value="UniProtKB-KW"/>
</dbReference>
<evidence type="ECO:0000313" key="10">
    <source>
        <dbReference type="Proteomes" id="UP001359886"/>
    </source>
</evidence>
<evidence type="ECO:0000256" key="5">
    <source>
        <dbReference type="ARBA" id="ARBA00023124"/>
    </source>
</evidence>
<keyword evidence="3" id="KW-0227">DNA damage</keyword>
<dbReference type="InterPro" id="IPR036590">
    <property type="entry name" value="SRAP-like"/>
</dbReference>
<comment type="similarity">
    <text evidence="1 8">Belongs to the SOS response-associated peptidase family.</text>
</comment>
<keyword evidence="5" id="KW-0190">Covalent protein-DNA linkage</keyword>
<dbReference type="Pfam" id="PF02586">
    <property type="entry name" value="SRAP"/>
    <property type="match status" value="1"/>
</dbReference>
<dbReference type="GO" id="GO:0003697">
    <property type="term" value="F:single-stranded DNA binding"/>
    <property type="evidence" value="ECO:0007669"/>
    <property type="project" value="InterPro"/>
</dbReference>
<accession>A0AAW9R950</accession>
<name>A0AAW9R950_9GAMM</name>
<keyword evidence="2 8" id="KW-0645">Protease</keyword>
<organism evidence="9 10">
    <name type="scientific">Elongatibacter sediminis</name>
    <dbReference type="NCBI Taxonomy" id="3119006"/>
    <lineage>
        <taxon>Bacteria</taxon>
        <taxon>Pseudomonadati</taxon>
        <taxon>Pseudomonadota</taxon>
        <taxon>Gammaproteobacteria</taxon>
        <taxon>Chromatiales</taxon>
        <taxon>Wenzhouxiangellaceae</taxon>
        <taxon>Elongatibacter</taxon>
    </lineage>
</organism>
<protein>
    <recommendedName>
        <fullName evidence="8">Abasic site processing protein</fullName>
        <ecNumber evidence="8">3.4.-.-</ecNumber>
    </recommendedName>
</protein>
<dbReference type="SUPFAM" id="SSF143081">
    <property type="entry name" value="BB1717-like"/>
    <property type="match status" value="1"/>
</dbReference>
<proteinExistence type="inferred from homology"/>
<comment type="caution">
    <text evidence="9">The sequence shown here is derived from an EMBL/GenBank/DDBJ whole genome shotgun (WGS) entry which is preliminary data.</text>
</comment>
<dbReference type="PANTHER" id="PTHR13604">
    <property type="entry name" value="DC12-RELATED"/>
    <property type="match status" value="1"/>
</dbReference>
<dbReference type="PANTHER" id="PTHR13604:SF0">
    <property type="entry name" value="ABASIC SITE PROCESSING PROTEIN HMCES"/>
    <property type="match status" value="1"/>
</dbReference>
<dbReference type="Gene3D" id="3.90.1680.10">
    <property type="entry name" value="SOS response associated peptidase-like"/>
    <property type="match status" value="1"/>
</dbReference>
<keyword evidence="7" id="KW-0456">Lyase</keyword>
<evidence type="ECO:0000256" key="7">
    <source>
        <dbReference type="ARBA" id="ARBA00023239"/>
    </source>
</evidence>
<dbReference type="EC" id="3.4.-.-" evidence="8"/>
<evidence type="ECO:0000256" key="8">
    <source>
        <dbReference type="RuleBase" id="RU364100"/>
    </source>
</evidence>
<dbReference type="GO" id="GO:0106300">
    <property type="term" value="P:protein-DNA covalent cross-linking repair"/>
    <property type="evidence" value="ECO:0007669"/>
    <property type="project" value="InterPro"/>
</dbReference>
<evidence type="ECO:0000256" key="4">
    <source>
        <dbReference type="ARBA" id="ARBA00022801"/>
    </source>
</evidence>
<evidence type="ECO:0000313" key="9">
    <source>
        <dbReference type="EMBL" id="MEJ8568202.1"/>
    </source>
</evidence>
<dbReference type="InterPro" id="IPR003738">
    <property type="entry name" value="SRAP"/>
</dbReference>
<dbReference type="Proteomes" id="UP001359886">
    <property type="component" value="Unassembled WGS sequence"/>
</dbReference>
<keyword evidence="4 8" id="KW-0378">Hydrolase</keyword>
<evidence type="ECO:0000256" key="1">
    <source>
        <dbReference type="ARBA" id="ARBA00008136"/>
    </source>
</evidence>
<dbReference type="EMBL" id="JAZHOG010000007">
    <property type="protein sequence ID" value="MEJ8568202.1"/>
    <property type="molecule type" value="Genomic_DNA"/>
</dbReference>
<dbReference type="GO" id="GO:0016829">
    <property type="term" value="F:lyase activity"/>
    <property type="evidence" value="ECO:0007669"/>
    <property type="project" value="UniProtKB-KW"/>
</dbReference>
<reference evidence="9 10" key="1">
    <citation type="submission" date="2024-02" db="EMBL/GenBank/DDBJ databases">
        <title>A novel Wenzhouxiangellaceae bacterium, isolated from coastal sediments.</title>
        <authorList>
            <person name="Du Z.-J."/>
            <person name="Ye Y.-Q."/>
            <person name="Zhang X.-Y."/>
        </authorList>
    </citation>
    <scope>NUCLEOTIDE SEQUENCE [LARGE SCALE GENOMIC DNA]</scope>
    <source>
        <strain evidence="9 10">CH-27</strain>
    </source>
</reference>
<evidence type="ECO:0000256" key="2">
    <source>
        <dbReference type="ARBA" id="ARBA00022670"/>
    </source>
</evidence>
<gene>
    <name evidence="9" type="ORF">V3330_11250</name>
</gene>
<keyword evidence="10" id="KW-1185">Reference proteome</keyword>
<evidence type="ECO:0000256" key="3">
    <source>
        <dbReference type="ARBA" id="ARBA00022763"/>
    </source>
</evidence>
<dbReference type="AlphaFoldDB" id="A0AAW9R950"/>